<proteinExistence type="predicted"/>
<sequence>MGVVNQAREFIEITDYGDGVSRRYRRKKKKIPKKDRSRNRNMEKNRDDGRSSQVYQETIRDQGSCSVAEEKKSGKIYVFSNGSRLG</sequence>
<feature type="compositionally biased region" description="Basic and acidic residues" evidence="1">
    <location>
        <begin position="38"/>
        <end position="50"/>
    </location>
</feature>
<protein>
    <submittedName>
        <fullName evidence="2">Uncharacterized protein</fullName>
    </submittedName>
</protein>
<reference evidence="2 3" key="1">
    <citation type="journal article" date="2017" name="Mol. Ecol.">
        <title>Comparative and population genomic landscape of Phellinus noxius: A hypervariable fungus causing root rot in trees.</title>
        <authorList>
            <person name="Chung C.L."/>
            <person name="Lee T.J."/>
            <person name="Akiba M."/>
            <person name="Lee H.H."/>
            <person name="Kuo T.H."/>
            <person name="Liu D."/>
            <person name="Ke H.M."/>
            <person name="Yokoi T."/>
            <person name="Roa M.B."/>
            <person name="Lu M.J."/>
            <person name="Chang Y.Y."/>
            <person name="Ann P.J."/>
            <person name="Tsai J.N."/>
            <person name="Chen C.Y."/>
            <person name="Tzean S.S."/>
            <person name="Ota Y."/>
            <person name="Hattori T."/>
            <person name="Sahashi N."/>
            <person name="Liou R.F."/>
            <person name="Kikuchi T."/>
            <person name="Tsai I.J."/>
        </authorList>
    </citation>
    <scope>NUCLEOTIDE SEQUENCE [LARGE SCALE GENOMIC DNA]</scope>
    <source>
        <strain evidence="2 3">FFPRI411160</strain>
    </source>
</reference>
<feature type="region of interest" description="Disordered" evidence="1">
    <location>
        <begin position="23"/>
        <end position="66"/>
    </location>
</feature>
<dbReference type="Proteomes" id="UP000217199">
    <property type="component" value="Unassembled WGS sequence"/>
</dbReference>
<name>A0A286UER3_9AGAM</name>
<feature type="compositionally biased region" description="Polar residues" evidence="1">
    <location>
        <begin position="51"/>
        <end position="65"/>
    </location>
</feature>
<evidence type="ECO:0000256" key="1">
    <source>
        <dbReference type="SAM" id="MobiDB-lite"/>
    </source>
</evidence>
<evidence type="ECO:0000313" key="3">
    <source>
        <dbReference type="Proteomes" id="UP000217199"/>
    </source>
</evidence>
<feature type="compositionally biased region" description="Basic residues" evidence="1">
    <location>
        <begin position="23"/>
        <end position="37"/>
    </location>
</feature>
<dbReference type="InParanoid" id="A0A286UER3"/>
<organism evidence="2 3">
    <name type="scientific">Pyrrhoderma noxium</name>
    <dbReference type="NCBI Taxonomy" id="2282107"/>
    <lineage>
        <taxon>Eukaryota</taxon>
        <taxon>Fungi</taxon>
        <taxon>Dikarya</taxon>
        <taxon>Basidiomycota</taxon>
        <taxon>Agaricomycotina</taxon>
        <taxon>Agaricomycetes</taxon>
        <taxon>Hymenochaetales</taxon>
        <taxon>Hymenochaetaceae</taxon>
        <taxon>Pyrrhoderma</taxon>
    </lineage>
</organism>
<dbReference type="EMBL" id="NBII01000006">
    <property type="protein sequence ID" value="PAV18096.1"/>
    <property type="molecule type" value="Genomic_DNA"/>
</dbReference>
<comment type="caution">
    <text evidence="2">The sequence shown here is derived from an EMBL/GenBank/DDBJ whole genome shotgun (WGS) entry which is preliminary data.</text>
</comment>
<dbReference type="AlphaFoldDB" id="A0A286UER3"/>
<accession>A0A286UER3</accession>
<gene>
    <name evidence="2" type="ORF">PNOK_0658200</name>
</gene>
<evidence type="ECO:0000313" key="2">
    <source>
        <dbReference type="EMBL" id="PAV18096.1"/>
    </source>
</evidence>
<keyword evidence="3" id="KW-1185">Reference proteome</keyword>